<dbReference type="PROSITE" id="PS50097">
    <property type="entry name" value="BTB"/>
    <property type="match status" value="1"/>
</dbReference>
<dbReference type="Gene3D" id="3.30.710.10">
    <property type="entry name" value="Potassium Channel Kv1.1, Chain A"/>
    <property type="match status" value="1"/>
</dbReference>
<evidence type="ECO:0000313" key="3">
    <source>
        <dbReference type="Proteomes" id="UP000623467"/>
    </source>
</evidence>
<dbReference type="Pfam" id="PF00651">
    <property type="entry name" value="BTB"/>
    <property type="match status" value="1"/>
</dbReference>
<protein>
    <recommendedName>
        <fullName evidence="1">BTB domain-containing protein</fullName>
    </recommendedName>
</protein>
<name>A0A8H6Y1M5_9AGAR</name>
<evidence type="ECO:0000259" key="1">
    <source>
        <dbReference type="PROSITE" id="PS50097"/>
    </source>
</evidence>
<dbReference type="Proteomes" id="UP000623467">
    <property type="component" value="Unassembled WGS sequence"/>
</dbReference>
<reference evidence="2" key="1">
    <citation type="submission" date="2020-05" db="EMBL/GenBank/DDBJ databases">
        <title>Mycena genomes resolve the evolution of fungal bioluminescence.</title>
        <authorList>
            <person name="Tsai I.J."/>
        </authorList>
    </citation>
    <scope>NUCLEOTIDE SEQUENCE</scope>
    <source>
        <strain evidence="2">160909Yilan</strain>
    </source>
</reference>
<dbReference type="EMBL" id="JACAZH010000014">
    <property type="protein sequence ID" value="KAF7350759.1"/>
    <property type="molecule type" value="Genomic_DNA"/>
</dbReference>
<accession>A0A8H6Y1M5</accession>
<proteinExistence type="predicted"/>
<keyword evidence="3" id="KW-1185">Reference proteome</keyword>
<comment type="caution">
    <text evidence="2">The sequence shown here is derived from an EMBL/GenBank/DDBJ whole genome shotgun (WGS) entry which is preliminary data.</text>
</comment>
<sequence>MAATPVSRTSERFCAPDADLTVSSCDGVLFKVHRKHLEAHSDVFADAANATLPENGNETVYLEESSDVLDLLFQCMYRQPPPDLQLVEFPLFMRLAEAVEKYAVYSALTLIGIGMKKHIIKHPLEVLDFAEKHGRKEFGNQAARMTVGLAILDVATILSLDTFKKWMAFHDKWHAGATNALANLVSKINEYNYEELSSTLEKCVHDPKLWYDERSTLTHYTALAFLDIEFM</sequence>
<evidence type="ECO:0000313" key="2">
    <source>
        <dbReference type="EMBL" id="KAF7350759.1"/>
    </source>
</evidence>
<dbReference type="AlphaFoldDB" id="A0A8H6Y1M5"/>
<dbReference type="SUPFAM" id="SSF54695">
    <property type="entry name" value="POZ domain"/>
    <property type="match status" value="1"/>
</dbReference>
<feature type="domain" description="BTB" evidence="1">
    <location>
        <begin position="16"/>
        <end position="77"/>
    </location>
</feature>
<gene>
    <name evidence="2" type="ORF">MSAN_01637000</name>
</gene>
<dbReference type="InterPro" id="IPR000210">
    <property type="entry name" value="BTB/POZ_dom"/>
</dbReference>
<organism evidence="2 3">
    <name type="scientific">Mycena sanguinolenta</name>
    <dbReference type="NCBI Taxonomy" id="230812"/>
    <lineage>
        <taxon>Eukaryota</taxon>
        <taxon>Fungi</taxon>
        <taxon>Dikarya</taxon>
        <taxon>Basidiomycota</taxon>
        <taxon>Agaricomycotina</taxon>
        <taxon>Agaricomycetes</taxon>
        <taxon>Agaricomycetidae</taxon>
        <taxon>Agaricales</taxon>
        <taxon>Marasmiineae</taxon>
        <taxon>Mycenaceae</taxon>
        <taxon>Mycena</taxon>
    </lineage>
</organism>
<dbReference type="OrthoDB" id="3184970at2759"/>
<dbReference type="InterPro" id="IPR011333">
    <property type="entry name" value="SKP1/BTB/POZ_sf"/>
</dbReference>